<evidence type="ECO:0000256" key="4">
    <source>
        <dbReference type="ARBA" id="ARBA00064783"/>
    </source>
</evidence>
<dbReference type="GO" id="GO:0005737">
    <property type="term" value="C:cytoplasm"/>
    <property type="evidence" value="ECO:0007669"/>
    <property type="project" value="UniProtKB-ARBA"/>
</dbReference>
<name>A0A8D0JJ21_PIG</name>
<dbReference type="GO" id="GO:0006457">
    <property type="term" value="P:protein folding"/>
    <property type="evidence" value="ECO:0007669"/>
    <property type="project" value="InterPro"/>
</dbReference>
<dbReference type="PANTHER" id="PTHR21431:SF0">
    <property type="entry name" value="PREFOLDIN SUBUNIT 6"/>
    <property type="match status" value="1"/>
</dbReference>
<gene>
    <name evidence="8" type="primary">PFDN6</name>
</gene>
<dbReference type="GeneID" id="100152995"/>
<dbReference type="AlphaFoldDB" id="A0A8D0JJ21"/>
<reference evidence="8" key="1">
    <citation type="submission" date="2025-08" db="UniProtKB">
        <authorList>
            <consortium name="Ensembl"/>
        </authorList>
    </citation>
    <scope>IDENTIFICATION</scope>
</reference>
<dbReference type="Pfam" id="PF01920">
    <property type="entry name" value="Prefoldin_2"/>
    <property type="match status" value="1"/>
</dbReference>
<evidence type="ECO:0000256" key="3">
    <source>
        <dbReference type="ARBA" id="ARBA00024667"/>
    </source>
</evidence>
<evidence type="ECO:0000256" key="1">
    <source>
        <dbReference type="ARBA" id="ARBA00008045"/>
    </source>
</evidence>
<feature type="compositionally biased region" description="Polar residues" evidence="7">
    <location>
        <begin position="1"/>
        <end position="23"/>
    </location>
</feature>
<dbReference type="OrthoDB" id="248120at2759"/>
<dbReference type="RefSeq" id="XP_005665938.1">
    <property type="nucleotide sequence ID" value="XM_005665881.3"/>
</dbReference>
<dbReference type="Proteomes" id="UP000694571">
    <property type="component" value="Unplaced"/>
</dbReference>
<evidence type="ECO:0000256" key="5">
    <source>
        <dbReference type="ARBA" id="ARBA00067453"/>
    </source>
</evidence>
<comment type="subunit">
    <text evidence="4">Heterohexamer of two PFD-alpha type and four PFD-beta type subunits. Component of the PAQosome complex which is responsible for the biogenesis of several protein complexes and which consists of R2TP complex members RUVBL1, RUVBL2, RPAP3 and PIH1D1, URI complex members PFDN2, PFDN6, PDRG1, UXT and URI1 as well as ASDURF, POLR2E and DNAAF10/WDR92.</text>
</comment>
<comment type="similarity">
    <text evidence="1">Belongs to the prefoldin subunit beta family.</text>
</comment>
<accession>A0A8D0JJ21</accession>
<dbReference type="CTD" id="10471"/>
<evidence type="ECO:0000256" key="6">
    <source>
        <dbReference type="SAM" id="Coils"/>
    </source>
</evidence>
<keyword evidence="2" id="KW-0143">Chaperone</keyword>
<feature type="coiled-coil region" evidence="6">
    <location>
        <begin position="57"/>
        <end position="91"/>
    </location>
</feature>
<dbReference type="Ensembl" id="ENSSSCT00050093948.1">
    <property type="protein sequence ID" value="ENSSSCP00050040534.1"/>
    <property type="gene ID" value="ENSSSCG00050068826.1"/>
</dbReference>
<organism evidence="8 9">
    <name type="scientific">Sus scrofa</name>
    <name type="common">Pig</name>
    <dbReference type="NCBI Taxonomy" id="9823"/>
    <lineage>
        <taxon>Eukaryota</taxon>
        <taxon>Metazoa</taxon>
        <taxon>Chordata</taxon>
        <taxon>Craniata</taxon>
        <taxon>Vertebrata</taxon>
        <taxon>Euteleostomi</taxon>
        <taxon>Mammalia</taxon>
        <taxon>Eutheria</taxon>
        <taxon>Laurasiatheria</taxon>
        <taxon>Artiodactyla</taxon>
        <taxon>Suina</taxon>
        <taxon>Suidae</taxon>
        <taxon>Sus</taxon>
    </lineage>
</organism>
<evidence type="ECO:0000256" key="7">
    <source>
        <dbReference type="SAM" id="MobiDB-lite"/>
    </source>
</evidence>
<dbReference type="InterPro" id="IPR002777">
    <property type="entry name" value="PFD_beta-like"/>
</dbReference>
<dbReference type="FunFam" id="1.10.287.370:FF:000003">
    <property type="entry name" value="Prefoldin subunit 6"/>
    <property type="match status" value="1"/>
</dbReference>
<feature type="compositionally biased region" description="Basic and acidic residues" evidence="7">
    <location>
        <begin position="24"/>
        <end position="33"/>
    </location>
</feature>
<dbReference type="GO" id="GO:0016272">
    <property type="term" value="C:prefoldin complex"/>
    <property type="evidence" value="ECO:0007669"/>
    <property type="project" value="InterPro"/>
</dbReference>
<dbReference type="SUPFAM" id="SSF46579">
    <property type="entry name" value="Prefoldin"/>
    <property type="match status" value="1"/>
</dbReference>
<dbReference type="GO" id="GO:0051082">
    <property type="term" value="F:unfolded protein binding"/>
    <property type="evidence" value="ECO:0007669"/>
    <property type="project" value="InterPro"/>
</dbReference>
<feature type="region of interest" description="Disordered" evidence="7">
    <location>
        <begin position="1"/>
        <end position="38"/>
    </location>
</feature>
<evidence type="ECO:0000313" key="8">
    <source>
        <dbReference type="Ensembl" id="ENSSSCP00050040534.1"/>
    </source>
</evidence>
<dbReference type="Gene3D" id="1.10.287.370">
    <property type="match status" value="1"/>
</dbReference>
<proteinExistence type="inferred from homology"/>
<dbReference type="PANTHER" id="PTHR21431">
    <property type="entry name" value="PREFOLDIN SUBUNIT 6"/>
    <property type="match status" value="1"/>
</dbReference>
<keyword evidence="6" id="KW-0175">Coiled coil</keyword>
<dbReference type="CDD" id="cd23161">
    <property type="entry name" value="Prefoldin_6"/>
    <property type="match status" value="1"/>
</dbReference>
<dbReference type="InterPro" id="IPR009053">
    <property type="entry name" value="Prefoldin"/>
</dbReference>
<sequence>MRQTRASGAVSSQHSLFTSGFTNTERRTPERGARVPSRVCNPAPLSLFPRSFVLAMAELIQKKLQGEVEKYQQLQKDLSKSMSGRQKLEAQLTENNIVKEELALLDGSNVVFKLLGPVLVKQELGEARATVGKRLDYITAEIKRYESQLRELERQSEQQRETLAQLQQEFQRAQAAKAGAPGKA</sequence>
<protein>
    <recommendedName>
        <fullName evidence="5">Prefoldin subunit 6</fullName>
    </recommendedName>
</protein>
<feature type="coiled-coil region" evidence="6">
    <location>
        <begin position="135"/>
        <end position="176"/>
    </location>
</feature>
<evidence type="ECO:0000313" key="9">
    <source>
        <dbReference type="Proteomes" id="UP000694571"/>
    </source>
</evidence>
<comment type="function">
    <text evidence="3">Binds specifically to cytosolic chaperonin (c-CPN) and transfers target proteins to it. Binds to nascent polypeptide chain and promotes folding in an environment in which there are many competing pathways for nonnative proteins.</text>
</comment>
<evidence type="ECO:0000256" key="2">
    <source>
        <dbReference type="ARBA" id="ARBA00023186"/>
    </source>
</evidence>